<dbReference type="Gene3D" id="1.10.630.10">
    <property type="entry name" value="Cytochrome P450"/>
    <property type="match status" value="1"/>
</dbReference>
<dbReference type="InterPro" id="IPR036396">
    <property type="entry name" value="Cyt_P450_sf"/>
</dbReference>
<keyword evidence="8" id="KW-0560">Oxidoreductase</keyword>
<keyword evidence="7" id="KW-1133">Transmembrane helix</keyword>
<name>A0ABR3EY83_9AGAR</name>
<organism evidence="12 13">
    <name type="scientific">Marasmius crinis-equi</name>
    <dbReference type="NCBI Taxonomy" id="585013"/>
    <lineage>
        <taxon>Eukaryota</taxon>
        <taxon>Fungi</taxon>
        <taxon>Dikarya</taxon>
        <taxon>Basidiomycota</taxon>
        <taxon>Agaricomycotina</taxon>
        <taxon>Agaricomycetes</taxon>
        <taxon>Agaricomycetidae</taxon>
        <taxon>Agaricales</taxon>
        <taxon>Marasmiineae</taxon>
        <taxon>Marasmiaceae</taxon>
        <taxon>Marasmius</taxon>
    </lineage>
</organism>
<evidence type="ECO:0000256" key="11">
    <source>
        <dbReference type="ARBA" id="ARBA00023136"/>
    </source>
</evidence>
<protein>
    <submittedName>
        <fullName evidence="12">Uncharacterized protein</fullName>
    </submittedName>
</protein>
<sequence>MAEKVAGPLNLGVGRYAEQWQTMRRTAHAILTPNAVAGYLPVQRAEATQVLYDLLKTPRQVDHHDSDTPSNVKMLRPQNFYTHLSRYSNSTIMSVLYGKRCPRYKFYGSIAFYKSMQLWNQALEPGAFPPVDMLPILDWIPEMSRVEEARQGS</sequence>
<evidence type="ECO:0000256" key="1">
    <source>
        <dbReference type="ARBA" id="ARBA00001971"/>
    </source>
</evidence>
<evidence type="ECO:0000256" key="5">
    <source>
        <dbReference type="ARBA" id="ARBA00022692"/>
    </source>
</evidence>
<keyword evidence="13" id="KW-1185">Reference proteome</keyword>
<keyword evidence="6" id="KW-0479">Metal-binding</keyword>
<keyword evidence="11" id="KW-0472">Membrane</keyword>
<dbReference type="SUPFAM" id="SSF48264">
    <property type="entry name" value="Cytochrome P450"/>
    <property type="match status" value="1"/>
</dbReference>
<evidence type="ECO:0000256" key="7">
    <source>
        <dbReference type="ARBA" id="ARBA00022989"/>
    </source>
</evidence>
<comment type="cofactor">
    <cofactor evidence="1">
        <name>heme</name>
        <dbReference type="ChEBI" id="CHEBI:30413"/>
    </cofactor>
</comment>
<evidence type="ECO:0000313" key="13">
    <source>
        <dbReference type="Proteomes" id="UP001465976"/>
    </source>
</evidence>
<keyword evidence="4" id="KW-0349">Heme</keyword>
<dbReference type="InterPro" id="IPR050364">
    <property type="entry name" value="Cytochrome_P450_fung"/>
</dbReference>
<dbReference type="PANTHER" id="PTHR46300">
    <property type="entry name" value="P450, PUTATIVE (EUROFUNG)-RELATED-RELATED"/>
    <property type="match status" value="1"/>
</dbReference>
<comment type="subcellular location">
    <subcellularLocation>
        <location evidence="2">Membrane</location>
        <topology evidence="2">Single-pass membrane protein</topology>
    </subcellularLocation>
</comment>
<gene>
    <name evidence="12" type="ORF">V5O48_014104</name>
</gene>
<evidence type="ECO:0000256" key="10">
    <source>
        <dbReference type="ARBA" id="ARBA00023033"/>
    </source>
</evidence>
<keyword evidence="5" id="KW-0812">Transmembrane</keyword>
<evidence type="ECO:0000256" key="8">
    <source>
        <dbReference type="ARBA" id="ARBA00023002"/>
    </source>
</evidence>
<comment type="caution">
    <text evidence="12">The sequence shown here is derived from an EMBL/GenBank/DDBJ whole genome shotgun (WGS) entry which is preliminary data.</text>
</comment>
<evidence type="ECO:0000256" key="3">
    <source>
        <dbReference type="ARBA" id="ARBA00010617"/>
    </source>
</evidence>
<dbReference type="PANTHER" id="PTHR46300:SF2">
    <property type="entry name" value="CYTOCHROME P450 MONOOXYGENASE ALNH-RELATED"/>
    <property type="match status" value="1"/>
</dbReference>
<keyword evidence="9" id="KW-0408">Iron</keyword>
<proteinExistence type="inferred from homology"/>
<comment type="similarity">
    <text evidence="3">Belongs to the cytochrome P450 family.</text>
</comment>
<evidence type="ECO:0000256" key="6">
    <source>
        <dbReference type="ARBA" id="ARBA00022723"/>
    </source>
</evidence>
<evidence type="ECO:0000256" key="2">
    <source>
        <dbReference type="ARBA" id="ARBA00004167"/>
    </source>
</evidence>
<accession>A0ABR3EY83</accession>
<dbReference type="Proteomes" id="UP001465976">
    <property type="component" value="Unassembled WGS sequence"/>
</dbReference>
<dbReference type="EMBL" id="JBAHYK010001468">
    <property type="protein sequence ID" value="KAL0567889.1"/>
    <property type="molecule type" value="Genomic_DNA"/>
</dbReference>
<reference evidence="12 13" key="1">
    <citation type="submission" date="2024-02" db="EMBL/GenBank/DDBJ databases">
        <title>A draft genome for the cacao thread blight pathogen Marasmius crinis-equi.</title>
        <authorList>
            <person name="Cohen S.P."/>
            <person name="Baruah I.K."/>
            <person name="Amoako-Attah I."/>
            <person name="Bukari Y."/>
            <person name="Meinhardt L.W."/>
            <person name="Bailey B.A."/>
        </authorList>
    </citation>
    <scope>NUCLEOTIDE SEQUENCE [LARGE SCALE GENOMIC DNA]</scope>
    <source>
        <strain evidence="12 13">GH-76</strain>
    </source>
</reference>
<evidence type="ECO:0000256" key="9">
    <source>
        <dbReference type="ARBA" id="ARBA00023004"/>
    </source>
</evidence>
<keyword evidence="10" id="KW-0503">Monooxygenase</keyword>
<evidence type="ECO:0000256" key="4">
    <source>
        <dbReference type="ARBA" id="ARBA00022617"/>
    </source>
</evidence>
<evidence type="ECO:0000313" key="12">
    <source>
        <dbReference type="EMBL" id="KAL0567889.1"/>
    </source>
</evidence>